<dbReference type="RefSeq" id="WP_046967456.1">
    <property type="nucleotide sequence ID" value="NZ_CP017480.1"/>
</dbReference>
<organism evidence="1 2">
    <name type="scientific">Luteibacter rhizovicinus DSM 16549</name>
    <dbReference type="NCBI Taxonomy" id="1440763"/>
    <lineage>
        <taxon>Bacteria</taxon>
        <taxon>Pseudomonadati</taxon>
        <taxon>Pseudomonadota</taxon>
        <taxon>Gammaproteobacteria</taxon>
        <taxon>Lysobacterales</taxon>
        <taxon>Rhodanobacteraceae</taxon>
        <taxon>Luteibacter</taxon>
    </lineage>
</organism>
<reference evidence="2" key="1">
    <citation type="submission" date="2016-09" db="EMBL/GenBank/DDBJ databases">
        <authorList>
            <person name="Lysoe E."/>
        </authorList>
    </citation>
    <scope>NUCLEOTIDE SEQUENCE [LARGE SCALE GENOMIC DNA]</scope>
    <source>
        <strain evidence="2">LJ96T</strain>
    </source>
</reference>
<protein>
    <submittedName>
        <fullName evidence="1">Uncharacterized protein</fullName>
    </submittedName>
</protein>
<accession>A0A0G9HHL2</accession>
<dbReference type="EMBL" id="CP017480">
    <property type="protein sequence ID" value="APG05924.1"/>
    <property type="molecule type" value="Genomic_DNA"/>
</dbReference>
<dbReference type="Proteomes" id="UP000182987">
    <property type="component" value="Chromosome"/>
</dbReference>
<evidence type="ECO:0000313" key="1">
    <source>
        <dbReference type="EMBL" id="APG05924.1"/>
    </source>
</evidence>
<gene>
    <name evidence="1" type="ORF">BJI69_19800</name>
</gene>
<proteinExistence type="predicted"/>
<evidence type="ECO:0000313" key="2">
    <source>
        <dbReference type="Proteomes" id="UP000182987"/>
    </source>
</evidence>
<keyword evidence="2" id="KW-1185">Reference proteome</keyword>
<dbReference type="KEGG" id="lrz:BJI69_19800"/>
<sequence length="150" mass="16151">MHLLDNLLASALFATTLLTTSAPLQALPQRLNDSPVEALVISGAEADLRQTLGNAYPAFARNFAETAQPVALKDGGLFLDGWRTGAPLAHAAAFIHYTDGRTFAAYFDEERGEITYFGEGPIHPALHIWARRFGLNFKVTPSAASSPPVD</sequence>
<dbReference type="PATRIC" id="fig|1440763.5.peg.1667"/>
<name>A0A0G9HHL2_9GAMM</name>
<dbReference type="AlphaFoldDB" id="A0A0G9HHL2"/>